<evidence type="ECO:0000256" key="1">
    <source>
        <dbReference type="SAM" id="MobiDB-lite"/>
    </source>
</evidence>
<name>A0A1G8SFL8_9BACI</name>
<feature type="compositionally biased region" description="Basic and acidic residues" evidence="1">
    <location>
        <begin position="13"/>
        <end position="25"/>
    </location>
</feature>
<feature type="region of interest" description="Disordered" evidence="1">
    <location>
        <begin position="1"/>
        <end position="29"/>
    </location>
</feature>
<dbReference type="OrthoDB" id="2300232at2"/>
<evidence type="ECO:0000313" key="3">
    <source>
        <dbReference type="EMBL" id="SDJ28056.1"/>
    </source>
</evidence>
<dbReference type="Pfam" id="PF11772">
    <property type="entry name" value="EpuA"/>
    <property type="match status" value="1"/>
</dbReference>
<dbReference type="AlphaFoldDB" id="A0A1G8SFL8"/>
<keyword evidence="3" id="KW-0804">Transcription</keyword>
<dbReference type="Proteomes" id="UP000199225">
    <property type="component" value="Unassembled WGS sequence"/>
</dbReference>
<sequence length="89" mass="10071">MATDSKNKTTKKKPSEAKEEKATTRKEKHKRRALPIWLRVLLVLFFSLLALAIGLMIGYSVLGSGDPLDVFDWSIWQHIIDIMTGAEQS</sequence>
<proteinExistence type="predicted"/>
<dbReference type="STRING" id="86666.SAMN04490247_1437"/>
<gene>
    <name evidence="3" type="ORF">SAMN04490247_1437</name>
</gene>
<dbReference type="RefSeq" id="WP_093193185.1">
    <property type="nucleotide sequence ID" value="NZ_FNEV01000003.1"/>
</dbReference>
<organism evidence="3 4">
    <name type="scientific">Salimicrobium halophilum</name>
    <dbReference type="NCBI Taxonomy" id="86666"/>
    <lineage>
        <taxon>Bacteria</taxon>
        <taxon>Bacillati</taxon>
        <taxon>Bacillota</taxon>
        <taxon>Bacilli</taxon>
        <taxon>Bacillales</taxon>
        <taxon>Bacillaceae</taxon>
        <taxon>Salimicrobium</taxon>
    </lineage>
</organism>
<dbReference type="EMBL" id="FNEV01000003">
    <property type="protein sequence ID" value="SDJ28056.1"/>
    <property type="molecule type" value="Genomic_DNA"/>
</dbReference>
<keyword evidence="2" id="KW-1133">Transmembrane helix</keyword>
<evidence type="ECO:0000313" key="4">
    <source>
        <dbReference type="Proteomes" id="UP000199225"/>
    </source>
</evidence>
<dbReference type="InterPro" id="IPR024596">
    <property type="entry name" value="RNApol_su_b/EpuA"/>
</dbReference>
<dbReference type="GO" id="GO:0000428">
    <property type="term" value="C:DNA-directed RNA polymerase complex"/>
    <property type="evidence" value="ECO:0007669"/>
    <property type="project" value="UniProtKB-KW"/>
</dbReference>
<keyword evidence="3" id="KW-0240">DNA-directed RNA polymerase</keyword>
<keyword evidence="2" id="KW-0812">Transmembrane</keyword>
<keyword evidence="4" id="KW-1185">Reference proteome</keyword>
<protein>
    <submittedName>
        <fullName evidence="3">DNA-directed RNA polymerase subunit beta</fullName>
    </submittedName>
</protein>
<accession>A0A1G8SFL8</accession>
<keyword evidence="2" id="KW-0472">Membrane</keyword>
<feature type="transmembrane region" description="Helical" evidence="2">
    <location>
        <begin position="36"/>
        <end position="62"/>
    </location>
</feature>
<evidence type="ECO:0000256" key="2">
    <source>
        <dbReference type="SAM" id="Phobius"/>
    </source>
</evidence>
<reference evidence="4" key="1">
    <citation type="submission" date="2016-10" db="EMBL/GenBank/DDBJ databases">
        <authorList>
            <person name="Varghese N."/>
            <person name="Submissions S."/>
        </authorList>
    </citation>
    <scope>NUCLEOTIDE SEQUENCE [LARGE SCALE GENOMIC DNA]</scope>
    <source>
        <strain evidence="4">DSM 4771</strain>
    </source>
</reference>